<keyword evidence="9" id="KW-1185">Reference proteome</keyword>
<comment type="subcellular location">
    <subcellularLocation>
        <location evidence="1">Membrane</location>
        <topology evidence="1">Multi-pass membrane protein</topology>
    </subcellularLocation>
</comment>
<name>A0A2P5DG57_PARAD</name>
<evidence type="ECO:0000256" key="3">
    <source>
        <dbReference type="ARBA" id="ARBA00022989"/>
    </source>
</evidence>
<feature type="transmembrane region" description="Helical" evidence="6">
    <location>
        <begin position="7"/>
        <end position="28"/>
    </location>
</feature>
<dbReference type="FunFam" id="3.40.50.80:FF:000073">
    <property type="entry name" value="ferric reduction oxidase 8, mitochondrial"/>
    <property type="match status" value="1"/>
</dbReference>
<feature type="transmembrane region" description="Helical" evidence="6">
    <location>
        <begin position="154"/>
        <end position="174"/>
    </location>
</feature>
<feature type="transmembrane region" description="Helical" evidence="6">
    <location>
        <begin position="195"/>
        <end position="215"/>
    </location>
</feature>
<keyword evidence="3 6" id="KW-1133">Transmembrane helix</keyword>
<dbReference type="InterPro" id="IPR013130">
    <property type="entry name" value="Fe3_Rdtase_TM_dom"/>
</dbReference>
<keyword evidence="4" id="KW-0560">Oxidoreductase</keyword>
<dbReference type="OrthoDB" id="167398at2759"/>
<feature type="transmembrane region" description="Helical" evidence="6">
    <location>
        <begin position="235"/>
        <end position="252"/>
    </location>
</feature>
<dbReference type="Proteomes" id="UP000237105">
    <property type="component" value="Unassembled WGS sequence"/>
</dbReference>
<dbReference type="SFLD" id="SFLDG01168">
    <property type="entry name" value="Ferric_reductase_subgroup_(FRE"/>
    <property type="match status" value="1"/>
</dbReference>
<accession>A0A2P5DG57</accession>
<dbReference type="Pfam" id="PF08030">
    <property type="entry name" value="NAD_binding_6"/>
    <property type="match status" value="1"/>
</dbReference>
<dbReference type="PANTHER" id="PTHR11972">
    <property type="entry name" value="NADPH OXIDASE"/>
    <property type="match status" value="1"/>
</dbReference>
<keyword evidence="5 6" id="KW-0472">Membrane</keyword>
<feature type="transmembrane region" description="Helical" evidence="6">
    <location>
        <begin position="536"/>
        <end position="562"/>
    </location>
</feature>
<evidence type="ECO:0000313" key="8">
    <source>
        <dbReference type="EMBL" id="PON72272.1"/>
    </source>
</evidence>
<evidence type="ECO:0000256" key="5">
    <source>
        <dbReference type="ARBA" id="ARBA00023136"/>
    </source>
</evidence>
<keyword evidence="2 6" id="KW-0812">Transmembrane</keyword>
<dbReference type="InterPro" id="IPR039261">
    <property type="entry name" value="FNR_nucleotide-bd"/>
</dbReference>
<dbReference type="SUPFAM" id="SSF52343">
    <property type="entry name" value="Ferredoxin reductase-like, C-terminal NADP-linked domain"/>
    <property type="match status" value="1"/>
</dbReference>
<dbReference type="PROSITE" id="PS51384">
    <property type="entry name" value="FAD_FR"/>
    <property type="match status" value="1"/>
</dbReference>
<reference evidence="9" key="1">
    <citation type="submission" date="2016-06" db="EMBL/GenBank/DDBJ databases">
        <title>Parallel loss of symbiosis genes in relatives of nitrogen-fixing non-legume Parasponia.</title>
        <authorList>
            <person name="Van Velzen R."/>
            <person name="Holmer R."/>
            <person name="Bu F."/>
            <person name="Rutten L."/>
            <person name="Van Zeijl A."/>
            <person name="Liu W."/>
            <person name="Santuari L."/>
            <person name="Cao Q."/>
            <person name="Sharma T."/>
            <person name="Shen D."/>
            <person name="Roswanjaya Y."/>
            <person name="Wardhani T."/>
            <person name="Kalhor M.S."/>
            <person name="Jansen J."/>
            <person name="Van den Hoogen J."/>
            <person name="Gungor B."/>
            <person name="Hartog M."/>
            <person name="Hontelez J."/>
            <person name="Verver J."/>
            <person name="Yang W.-C."/>
            <person name="Schijlen E."/>
            <person name="Repin R."/>
            <person name="Schilthuizen M."/>
            <person name="Schranz E."/>
            <person name="Heidstra R."/>
            <person name="Miyata K."/>
            <person name="Fedorova E."/>
            <person name="Kohlen W."/>
            <person name="Bisseling T."/>
            <person name="Smit S."/>
            <person name="Geurts R."/>
        </authorList>
    </citation>
    <scope>NUCLEOTIDE SEQUENCE [LARGE SCALE GENOMIC DNA]</scope>
    <source>
        <strain evidence="9">cv. WU1-14</strain>
    </source>
</reference>
<dbReference type="Gene3D" id="3.40.50.80">
    <property type="entry name" value="Nucleotide-binding domain of ferredoxin-NADP reductase (FNR) module"/>
    <property type="match status" value="2"/>
</dbReference>
<dbReference type="AlphaFoldDB" id="A0A2P5DG57"/>
<dbReference type="EMBL" id="JXTB01000040">
    <property type="protein sequence ID" value="PON72272.1"/>
    <property type="molecule type" value="Genomic_DNA"/>
</dbReference>
<dbReference type="InterPro" id="IPR013121">
    <property type="entry name" value="Fe_red_NAD-bd_6"/>
</dbReference>
<comment type="caution">
    <text evidence="8">The sequence shown here is derived from an EMBL/GenBank/DDBJ whole genome shotgun (WGS) entry which is preliminary data.</text>
</comment>
<evidence type="ECO:0000313" key="9">
    <source>
        <dbReference type="Proteomes" id="UP000237105"/>
    </source>
</evidence>
<evidence type="ECO:0000256" key="1">
    <source>
        <dbReference type="ARBA" id="ARBA00004141"/>
    </source>
</evidence>
<protein>
    <submittedName>
        <fullName evidence="8">Cytochrome b245, heavy chain</fullName>
    </submittedName>
</protein>
<dbReference type="Pfam" id="PF08022">
    <property type="entry name" value="FAD_binding_8"/>
    <property type="match status" value="1"/>
</dbReference>
<feature type="transmembrane region" description="Helical" evidence="6">
    <location>
        <begin position="97"/>
        <end position="126"/>
    </location>
</feature>
<feature type="domain" description="FAD-binding FR-type" evidence="7">
    <location>
        <begin position="299"/>
        <end position="418"/>
    </location>
</feature>
<evidence type="ECO:0000256" key="2">
    <source>
        <dbReference type="ARBA" id="ARBA00022692"/>
    </source>
</evidence>
<dbReference type="GO" id="GO:0005886">
    <property type="term" value="C:plasma membrane"/>
    <property type="evidence" value="ECO:0007669"/>
    <property type="project" value="TreeGrafter"/>
</dbReference>
<dbReference type="Pfam" id="PF01794">
    <property type="entry name" value="Ferric_reduct"/>
    <property type="match status" value="1"/>
</dbReference>
<sequence length="712" mass="80494">MAETALLNVLIVLMILICAGWVSLWLLKPTEMWTRKWKEAEDRLRPTFFGYYGLNFVVLTFPVIALAIVGSVYLNLQLRKTRRRQGRKAFSAFSNPVVVNTLLGTLSALEILVVSLFVLLLAWTFYARVSNDVKNLMPVKSLKLKRWQLTYLRIATRFGLLAEACLALLLLPILRGLALFRLLGIQFEASVRYHIWLGTAMISFAFVHAASTLFIWGVSHYIQDEIGKWQKTGRIYLAGEVALVTGLIIWITALPQIRRKRFEIFYYTHHLYLVFLVFFLFHAGDRHFYMVFPGIFLFGLDKLLRIIQSRPETCILSAKIFPNKAIELILPKDPKLMYAPTSVIFVKIPSISKFQWHSFSITSSSSVDDQTLSVIIKCQGSWTSSLYNLINTELESDADQMKSIPIAVEGPYGHPSTDFLRYDSLLLIAGGVGITPFLSILQEVTSAQQSGNKFPTRIQLIYVVKKSQDVCLLNSISHLILDQSTDQFHLKLKVFVTQEHQSGTTVRELLNEYSQVEAVDFCTDSPSYAIHGLESYLVMAVIAGLSSIVFLVFLMFLSHIFVPNLKIKASAKASKASKEKNPSWVADLIILSSFFIAIVCSSLVALIVRWRRLKKETPQISEKHVKSWQPSSIEAEGALEKHEIHFTGRPNFQDIFRELPTETGGSDIGVIVCGPETMKESVALFCRQKSQCFNIGAKKKASFSFHSLNFTL</sequence>
<dbReference type="SFLD" id="SFLDS00052">
    <property type="entry name" value="Ferric_Reductase_Domain"/>
    <property type="match status" value="1"/>
</dbReference>
<dbReference type="SUPFAM" id="SSF63380">
    <property type="entry name" value="Riboflavin synthase domain-like"/>
    <property type="match status" value="1"/>
</dbReference>
<dbReference type="InterPro" id="IPR017938">
    <property type="entry name" value="Riboflavin_synthase-like_b-brl"/>
</dbReference>
<dbReference type="InterPro" id="IPR050369">
    <property type="entry name" value="RBOH/FRE"/>
</dbReference>
<feature type="transmembrane region" description="Helical" evidence="6">
    <location>
        <begin position="582"/>
        <end position="608"/>
    </location>
</feature>
<organism evidence="8 9">
    <name type="scientific">Parasponia andersonii</name>
    <name type="common">Sponia andersonii</name>
    <dbReference type="NCBI Taxonomy" id="3476"/>
    <lineage>
        <taxon>Eukaryota</taxon>
        <taxon>Viridiplantae</taxon>
        <taxon>Streptophyta</taxon>
        <taxon>Embryophyta</taxon>
        <taxon>Tracheophyta</taxon>
        <taxon>Spermatophyta</taxon>
        <taxon>Magnoliopsida</taxon>
        <taxon>eudicotyledons</taxon>
        <taxon>Gunneridae</taxon>
        <taxon>Pentapetalae</taxon>
        <taxon>rosids</taxon>
        <taxon>fabids</taxon>
        <taxon>Rosales</taxon>
        <taxon>Cannabaceae</taxon>
        <taxon>Parasponia</taxon>
    </lineage>
</organism>
<dbReference type="STRING" id="3476.A0A2P5DG57"/>
<dbReference type="PANTHER" id="PTHR11972:SF155">
    <property type="entry name" value="FERRIC REDUCTION OXIDASE 8, MITOCHONDRIAL"/>
    <property type="match status" value="1"/>
</dbReference>
<evidence type="ECO:0000256" key="6">
    <source>
        <dbReference type="SAM" id="Phobius"/>
    </source>
</evidence>
<dbReference type="GO" id="GO:0000293">
    <property type="term" value="F:ferric-chelate reductase activity"/>
    <property type="evidence" value="ECO:0007669"/>
    <property type="project" value="TreeGrafter"/>
</dbReference>
<feature type="transmembrane region" description="Helical" evidence="6">
    <location>
        <begin position="48"/>
        <end position="76"/>
    </location>
</feature>
<evidence type="ECO:0000259" key="7">
    <source>
        <dbReference type="PROSITE" id="PS51384"/>
    </source>
</evidence>
<feature type="transmembrane region" description="Helical" evidence="6">
    <location>
        <begin position="264"/>
        <end position="281"/>
    </location>
</feature>
<proteinExistence type="predicted"/>
<evidence type="ECO:0000256" key="4">
    <source>
        <dbReference type="ARBA" id="ARBA00023002"/>
    </source>
</evidence>
<dbReference type="InterPro" id="IPR017927">
    <property type="entry name" value="FAD-bd_FR_type"/>
</dbReference>
<dbReference type="CDD" id="cd06186">
    <property type="entry name" value="NOX_Duox_like_FAD_NADP"/>
    <property type="match status" value="1"/>
</dbReference>
<dbReference type="InterPro" id="IPR013112">
    <property type="entry name" value="FAD-bd_8"/>
</dbReference>
<gene>
    <name evidence="8" type="ORF">PanWU01x14_066630</name>
</gene>